<protein>
    <submittedName>
        <fullName evidence="10">DNA-binding response regulator, OmpR family, contains REC and winged-helix (WHTH) domain</fullName>
    </submittedName>
</protein>
<dbReference type="GO" id="GO:0006355">
    <property type="term" value="P:regulation of DNA-templated transcription"/>
    <property type="evidence" value="ECO:0007669"/>
    <property type="project" value="InterPro"/>
</dbReference>
<keyword evidence="2" id="KW-0963">Cytoplasm</keyword>
<evidence type="ECO:0000256" key="7">
    <source>
        <dbReference type="ARBA" id="ARBA00023163"/>
    </source>
</evidence>
<feature type="domain" description="OmpR/PhoB-type" evidence="9">
    <location>
        <begin position="125"/>
        <end position="224"/>
    </location>
</feature>
<dbReference type="InterPro" id="IPR016032">
    <property type="entry name" value="Sig_transdc_resp-reg_C-effctor"/>
</dbReference>
<evidence type="ECO:0000256" key="2">
    <source>
        <dbReference type="ARBA" id="ARBA00022490"/>
    </source>
</evidence>
<comment type="subcellular location">
    <subcellularLocation>
        <location evidence="1">Cytoplasm</location>
    </subcellularLocation>
</comment>
<dbReference type="GO" id="GO:0032993">
    <property type="term" value="C:protein-DNA complex"/>
    <property type="evidence" value="ECO:0007669"/>
    <property type="project" value="TreeGrafter"/>
</dbReference>
<keyword evidence="11" id="KW-1185">Reference proteome</keyword>
<dbReference type="SUPFAM" id="SSF52172">
    <property type="entry name" value="CheY-like"/>
    <property type="match status" value="1"/>
</dbReference>
<evidence type="ECO:0000256" key="4">
    <source>
        <dbReference type="ARBA" id="ARBA00023012"/>
    </source>
</evidence>
<evidence type="ECO:0000256" key="6">
    <source>
        <dbReference type="ARBA" id="ARBA00023125"/>
    </source>
</evidence>
<dbReference type="Gene3D" id="1.10.10.10">
    <property type="entry name" value="Winged helix-like DNA-binding domain superfamily/Winged helix DNA-binding domain"/>
    <property type="match status" value="1"/>
</dbReference>
<proteinExistence type="predicted"/>
<dbReference type="InterPro" id="IPR039420">
    <property type="entry name" value="WalR-like"/>
</dbReference>
<dbReference type="GO" id="GO:0000156">
    <property type="term" value="F:phosphorelay response regulator activity"/>
    <property type="evidence" value="ECO:0007669"/>
    <property type="project" value="TreeGrafter"/>
</dbReference>
<dbReference type="CDD" id="cd00383">
    <property type="entry name" value="trans_reg_C"/>
    <property type="match status" value="1"/>
</dbReference>
<dbReference type="EMBL" id="FXAH01000002">
    <property type="protein sequence ID" value="SMF09458.1"/>
    <property type="molecule type" value="Genomic_DNA"/>
</dbReference>
<dbReference type="SUPFAM" id="SSF46894">
    <property type="entry name" value="C-terminal effector domain of the bipartite response regulators"/>
    <property type="match status" value="1"/>
</dbReference>
<keyword evidence="6 8" id="KW-0238">DNA-binding</keyword>
<accession>A0A1X7D6V1</accession>
<dbReference type="InterPro" id="IPR036388">
    <property type="entry name" value="WH-like_DNA-bd_sf"/>
</dbReference>
<evidence type="ECO:0000256" key="3">
    <source>
        <dbReference type="ARBA" id="ARBA00022553"/>
    </source>
</evidence>
<dbReference type="AlphaFoldDB" id="A0A1X7D6V1"/>
<dbReference type="PANTHER" id="PTHR48111">
    <property type="entry name" value="REGULATOR OF RPOS"/>
    <property type="match status" value="1"/>
</dbReference>
<dbReference type="InterPro" id="IPR011006">
    <property type="entry name" value="CheY-like_superfamily"/>
</dbReference>
<dbReference type="InterPro" id="IPR001867">
    <property type="entry name" value="OmpR/PhoB-type_DNA-bd"/>
</dbReference>
<dbReference type="Gene3D" id="3.40.50.2300">
    <property type="match status" value="1"/>
</dbReference>
<keyword evidence="5" id="KW-0805">Transcription regulation</keyword>
<evidence type="ECO:0000256" key="5">
    <source>
        <dbReference type="ARBA" id="ARBA00023015"/>
    </source>
</evidence>
<organism evidence="10 11">
    <name type="scientific">Trinickia caryophylli</name>
    <name type="common">Paraburkholderia caryophylli</name>
    <dbReference type="NCBI Taxonomy" id="28094"/>
    <lineage>
        <taxon>Bacteria</taxon>
        <taxon>Pseudomonadati</taxon>
        <taxon>Pseudomonadota</taxon>
        <taxon>Betaproteobacteria</taxon>
        <taxon>Burkholderiales</taxon>
        <taxon>Burkholderiaceae</taxon>
        <taxon>Trinickia</taxon>
    </lineage>
</organism>
<evidence type="ECO:0000256" key="8">
    <source>
        <dbReference type="PROSITE-ProRule" id="PRU01091"/>
    </source>
</evidence>
<dbReference type="GO" id="GO:0005829">
    <property type="term" value="C:cytosol"/>
    <property type="evidence" value="ECO:0007669"/>
    <property type="project" value="TreeGrafter"/>
</dbReference>
<sequence length="249" mass="27589">MRFALVTEDPLLSASLVDCFSDDATTIDSFSGELPILRAMRTTSFDLVFIDAKSNSMLVNSLLSWRNCNASLHTPIIVLTPFSNWSAMLRWVNAGATDVANRFDIEQVRLRAHIALQRSEQDADEDEISLHDYVLRRDLGRVTLAGEEIPLTPREFAMAWLFFSNPGKFLSRAQIAGSVWGACEDIAGRSIEQHVYKLRRKLRLTARSKLALKTVYALGYKLDAAAAEAVDPGTVPLRSSASVLEAQVA</sequence>
<dbReference type="SMART" id="SM00862">
    <property type="entry name" value="Trans_reg_C"/>
    <property type="match status" value="1"/>
</dbReference>
<dbReference type="Pfam" id="PF00486">
    <property type="entry name" value="Trans_reg_C"/>
    <property type="match status" value="1"/>
</dbReference>
<dbReference type="PROSITE" id="PS51755">
    <property type="entry name" value="OMPR_PHOB"/>
    <property type="match status" value="1"/>
</dbReference>
<name>A0A1X7D6V1_TRICW</name>
<gene>
    <name evidence="10" type="ORF">SAMN06295900_102436</name>
</gene>
<reference evidence="11" key="1">
    <citation type="submission" date="2017-04" db="EMBL/GenBank/DDBJ databases">
        <authorList>
            <person name="Varghese N."/>
            <person name="Submissions S."/>
        </authorList>
    </citation>
    <scope>NUCLEOTIDE SEQUENCE [LARGE SCALE GENOMIC DNA]</scope>
    <source>
        <strain evidence="11">Ballard 720</strain>
    </source>
</reference>
<dbReference type="STRING" id="28094.SAMN06295900_102436"/>
<keyword evidence="4" id="KW-0902">Two-component regulatory system</keyword>
<evidence type="ECO:0000259" key="9">
    <source>
        <dbReference type="PROSITE" id="PS51755"/>
    </source>
</evidence>
<feature type="DNA-binding region" description="OmpR/PhoB-type" evidence="8">
    <location>
        <begin position="125"/>
        <end position="224"/>
    </location>
</feature>
<dbReference type="PANTHER" id="PTHR48111:SF35">
    <property type="entry name" value="TRANSCRIPTIONAL REGULATORY PROTEIN QSEB"/>
    <property type="match status" value="1"/>
</dbReference>
<keyword evidence="3" id="KW-0597">Phosphoprotein</keyword>
<evidence type="ECO:0000313" key="11">
    <source>
        <dbReference type="Proteomes" id="UP000192911"/>
    </source>
</evidence>
<evidence type="ECO:0000256" key="1">
    <source>
        <dbReference type="ARBA" id="ARBA00004496"/>
    </source>
</evidence>
<keyword evidence="7" id="KW-0804">Transcription</keyword>
<evidence type="ECO:0000313" key="10">
    <source>
        <dbReference type="EMBL" id="SMF09458.1"/>
    </source>
</evidence>
<dbReference type="Proteomes" id="UP000192911">
    <property type="component" value="Unassembled WGS sequence"/>
</dbReference>
<dbReference type="GO" id="GO:0000976">
    <property type="term" value="F:transcription cis-regulatory region binding"/>
    <property type="evidence" value="ECO:0007669"/>
    <property type="project" value="TreeGrafter"/>
</dbReference>